<protein>
    <submittedName>
        <fullName evidence="1">Uncharacterized protein</fullName>
    </submittedName>
</protein>
<name>A0ABM7H8P5_9EURY</name>
<reference evidence="1 2" key="1">
    <citation type="submission" date="2019-06" db="EMBL/GenBank/DDBJ databases">
        <title>Complete genome sequence of Methanoculleus chikugoensis strain MG62.</title>
        <authorList>
            <person name="Asakawa S."/>
            <person name="Dianou D."/>
        </authorList>
    </citation>
    <scope>NUCLEOTIDE SEQUENCE [LARGE SCALE GENOMIC DNA]</scope>
    <source>
        <strain evidence="1 2">MG62</strain>
    </source>
</reference>
<gene>
    <name evidence="1" type="ORF">MchiMG62_23950</name>
</gene>
<dbReference type="EMBL" id="AP019781">
    <property type="protein sequence ID" value="BBL69214.1"/>
    <property type="molecule type" value="Genomic_DNA"/>
</dbReference>
<keyword evidence="2" id="KW-1185">Reference proteome</keyword>
<organism evidence="1 2">
    <name type="scientific">Methanoculleus chikugoensis</name>
    <dbReference type="NCBI Taxonomy" id="118126"/>
    <lineage>
        <taxon>Archaea</taxon>
        <taxon>Methanobacteriati</taxon>
        <taxon>Methanobacteriota</taxon>
        <taxon>Stenosarchaea group</taxon>
        <taxon>Methanomicrobia</taxon>
        <taxon>Methanomicrobiales</taxon>
        <taxon>Methanomicrobiaceae</taxon>
        <taxon>Methanoculleus</taxon>
    </lineage>
</organism>
<evidence type="ECO:0000313" key="1">
    <source>
        <dbReference type="EMBL" id="BBL69214.1"/>
    </source>
</evidence>
<proteinExistence type="predicted"/>
<dbReference type="Proteomes" id="UP000824969">
    <property type="component" value="Chromosome"/>
</dbReference>
<accession>A0ABM7H8P5</accession>
<sequence length="80" mass="9226">MYLDWGPSPNPDSLALTIYTPSWRNLGTLRDIIDGQTNDMIHIDIDPNGDYVDRGTWTFDVYGEQVSSRRSYTLNVYQHS</sequence>
<evidence type="ECO:0000313" key="2">
    <source>
        <dbReference type="Proteomes" id="UP000824969"/>
    </source>
</evidence>